<comment type="caution">
    <text evidence="1">The sequence shown here is derived from an EMBL/GenBank/DDBJ whole genome shotgun (WGS) entry which is preliminary data.</text>
</comment>
<dbReference type="eggNOG" id="COG1328">
    <property type="taxonomic scope" value="Bacteria"/>
</dbReference>
<dbReference type="EMBL" id="ACJX03000001">
    <property type="protein sequence ID" value="KRT35693.1"/>
    <property type="molecule type" value="Genomic_DNA"/>
</dbReference>
<dbReference type="GO" id="GO:0004748">
    <property type="term" value="F:ribonucleoside-diphosphate reductase activity, thioredoxin disulfide as acceptor"/>
    <property type="evidence" value="ECO:0007669"/>
    <property type="project" value="TreeGrafter"/>
</dbReference>
<dbReference type="Pfam" id="PF13597">
    <property type="entry name" value="NRDD"/>
    <property type="match status" value="1"/>
</dbReference>
<dbReference type="GO" id="GO:0009265">
    <property type="term" value="P:2'-deoxyribonucleotide biosynthetic process"/>
    <property type="evidence" value="ECO:0007669"/>
    <property type="project" value="TreeGrafter"/>
</dbReference>
<dbReference type="AlphaFoldDB" id="A0A0T5XBF8"/>
<sequence length="707" mass="79371">MTLTVRSDHSRNIGYGKQQFLFDRGESTDLALMVETHSKDERCPWDAARIRDALIREAGVDPDTAFSIAAEIEEEVLRCGKDKLNTSIIREMANVKLFQRGLDVSLVDHSRVGIPLYDLEAMLFSPNKENSNTAYNPESINLTIAERIIKDYALSKLFSSDVASAHLAGDIHIHDLGMVIRPYCSGQSPAYVAKFGLNLPSITSVSSPAKHPDVFLAHILKMTSVLQNNFAGAIGWDAMNMFFAPYLEGLSDEDIRQLAQMLIFEFNQLAGGRGGQVAFTDINLYYETPKHFRDVPAIGPGGEYTGKTYGDYASLSKRFLKALFEVYLEGDSRGQPFFFPKPLLHITDAFFEEAGWEEMLELASLVAAEKGNTYFVFDRGGVTKLSECCRLSFELTEEDLLEAKTPWRMRYSALQNVTINLPRIAYRSQGDTRTFFGLLEEFMELALKAHVQKRNFIKNLLDLKDKGPLSLLSVAYDGESYLRMEKASHLIGLLGLNETVQVLAGKQLHEGKTAEELGLAIVKFMELKCQELTERVGFKVVLEQTPAESAAHRLARLDLKEFSVARDVVKGNLETNEVFYTNSTHIPYDAPVDPIDRVVREGRFHPLIKAGAITHVWMGEHKPHPRALASFVRKIYEHSENAQVTFSPEFTICNDCGKVERGLRSSCVRCQSSNVDGVTRITGYFTKISSWNAGKRAELAERKRWAI</sequence>
<name>A0A0T5XBF8_9BACT</name>
<evidence type="ECO:0000313" key="1">
    <source>
        <dbReference type="EMBL" id="KRT35693.1"/>
    </source>
</evidence>
<dbReference type="RefSeq" id="WP_009201603.1">
    <property type="nucleotide sequence ID" value="NZ_ACJX03000001.1"/>
</dbReference>
<gene>
    <name evidence="1" type="ORF">HMPREF1705_02938</name>
</gene>
<protein>
    <submittedName>
        <fullName evidence="1">Anaerobic ribonucleoside-triphosphate reductase</fullName>
    </submittedName>
</protein>
<proteinExistence type="predicted"/>
<dbReference type="SUPFAM" id="SSF51998">
    <property type="entry name" value="PFL-like glycyl radical enzymes"/>
    <property type="match status" value="1"/>
</dbReference>
<dbReference type="OrthoDB" id="9804622at2"/>
<evidence type="ECO:0000313" key="2">
    <source>
        <dbReference type="Proteomes" id="UP000005273"/>
    </source>
</evidence>
<dbReference type="GO" id="GO:0031250">
    <property type="term" value="C:anaerobic ribonucleoside-triphosphate reductase complex"/>
    <property type="evidence" value="ECO:0007669"/>
    <property type="project" value="TreeGrafter"/>
</dbReference>
<dbReference type="GO" id="GO:0008998">
    <property type="term" value="F:ribonucleoside-triphosphate reductase (thioredoxin) activity"/>
    <property type="evidence" value="ECO:0007669"/>
    <property type="project" value="InterPro"/>
</dbReference>
<dbReference type="NCBIfam" id="TIGR02487">
    <property type="entry name" value="NrdD"/>
    <property type="match status" value="1"/>
</dbReference>
<dbReference type="GO" id="GO:0006260">
    <property type="term" value="P:DNA replication"/>
    <property type="evidence" value="ECO:0007669"/>
    <property type="project" value="InterPro"/>
</dbReference>
<dbReference type="PANTHER" id="PTHR21075">
    <property type="entry name" value="ANAEROBIC RIBONUCLEOSIDE-TRIPHOSPHATE REDUCTASE"/>
    <property type="match status" value="1"/>
</dbReference>
<reference evidence="2" key="1">
    <citation type="submission" date="2012-09" db="EMBL/GenBank/DDBJ databases">
        <authorList>
            <person name="Weinstock G."/>
            <person name="Sodergren E."/>
            <person name="Clifton S."/>
            <person name="Fulton L."/>
            <person name="Fulton B."/>
            <person name="Courtney L."/>
            <person name="Fronick C."/>
            <person name="Harrison M."/>
            <person name="Strong C."/>
            <person name="Farmer C."/>
            <person name="Delehaunty K."/>
            <person name="Markovic C."/>
            <person name="Hall O."/>
            <person name="Minx P."/>
            <person name="Tomlinson C."/>
            <person name="Mitreva M."/>
            <person name="Nelson J."/>
            <person name="Hou S."/>
            <person name="Wollam A."/>
            <person name="Pepin K.H."/>
            <person name="Johnson M."/>
            <person name="Bhonagiri V."/>
            <person name="Nash W.E."/>
            <person name="Suruliraj S."/>
            <person name="Warren W."/>
            <person name="Chinwalla A."/>
            <person name="Mardis E.R."/>
            <person name="Wilson R.K."/>
        </authorList>
    </citation>
    <scope>NUCLEOTIDE SEQUENCE [LARGE SCALE GENOMIC DNA]</scope>
    <source>
        <strain evidence="2">OS1</strain>
    </source>
</reference>
<accession>A0A0T5XBF8</accession>
<organism evidence="1 2">
    <name type="scientific">Acetomicrobium hydrogeniformans ATCC BAA-1850</name>
    <dbReference type="NCBI Taxonomy" id="592015"/>
    <lineage>
        <taxon>Bacteria</taxon>
        <taxon>Thermotogati</taxon>
        <taxon>Synergistota</taxon>
        <taxon>Synergistia</taxon>
        <taxon>Synergistales</taxon>
        <taxon>Acetomicrobiaceae</taxon>
        <taxon>Acetomicrobium</taxon>
    </lineage>
</organism>
<dbReference type="Gene3D" id="3.20.70.20">
    <property type="match status" value="1"/>
</dbReference>
<keyword evidence="2" id="KW-1185">Reference proteome</keyword>
<dbReference type="STRING" id="592015.HMPREF1705_02938"/>
<dbReference type="Proteomes" id="UP000005273">
    <property type="component" value="Unassembled WGS sequence"/>
</dbReference>
<dbReference type="PANTHER" id="PTHR21075:SF0">
    <property type="entry name" value="ANAEROBIC RIBONUCLEOSIDE-TRIPHOSPHATE REDUCTASE"/>
    <property type="match status" value="1"/>
</dbReference>
<dbReference type="InterPro" id="IPR012833">
    <property type="entry name" value="NrdD"/>
</dbReference>